<evidence type="ECO:0000313" key="2">
    <source>
        <dbReference type="EMBL" id="MBA0086744.1"/>
    </source>
</evidence>
<keyword evidence="3" id="KW-1185">Reference proteome</keyword>
<feature type="region of interest" description="Disordered" evidence="1">
    <location>
        <begin position="66"/>
        <end position="131"/>
    </location>
</feature>
<comment type="caution">
    <text evidence="2">The sequence shown here is derived from an EMBL/GenBank/DDBJ whole genome shotgun (WGS) entry which is preliminary data.</text>
</comment>
<dbReference type="Proteomes" id="UP000567293">
    <property type="component" value="Unassembled WGS sequence"/>
</dbReference>
<proteinExistence type="predicted"/>
<organism evidence="2 3">
    <name type="scientific">Candidatus Acidiferrum panamense</name>
    <dbReference type="NCBI Taxonomy" id="2741543"/>
    <lineage>
        <taxon>Bacteria</taxon>
        <taxon>Pseudomonadati</taxon>
        <taxon>Acidobacteriota</taxon>
        <taxon>Terriglobia</taxon>
        <taxon>Candidatus Acidiferrales</taxon>
        <taxon>Candidatus Acidiferrum</taxon>
    </lineage>
</organism>
<sequence length="131" mass="13786">MGDLLECIVEHPDGGVLTLPAWATDAVPWVPPPRCRGGIPLLHPAQLLRLVHRLLALKLCASSADKPGEALWDTTPVPQEAHHDATRHPAAPTAACPLAHTPAPALSHGTAHRPPAPAAGQGRTRRPGGRR</sequence>
<evidence type="ECO:0000313" key="3">
    <source>
        <dbReference type="Proteomes" id="UP000567293"/>
    </source>
</evidence>
<name>A0A7V8SY76_9BACT</name>
<reference evidence="2" key="1">
    <citation type="submission" date="2020-06" db="EMBL/GenBank/DDBJ databases">
        <title>Legume-microbial interactions unlock mineral nutrients during tropical forest succession.</title>
        <authorList>
            <person name="Epihov D.Z."/>
        </authorList>
    </citation>
    <scope>NUCLEOTIDE SEQUENCE [LARGE SCALE GENOMIC DNA]</scope>
    <source>
        <strain evidence="2">Pan2503</strain>
    </source>
</reference>
<protein>
    <submittedName>
        <fullName evidence="2">Uncharacterized protein</fullName>
    </submittedName>
</protein>
<evidence type="ECO:0000256" key="1">
    <source>
        <dbReference type="SAM" id="MobiDB-lite"/>
    </source>
</evidence>
<gene>
    <name evidence="2" type="ORF">HRJ53_17325</name>
</gene>
<dbReference type="EMBL" id="JACDQQ010001660">
    <property type="protein sequence ID" value="MBA0086744.1"/>
    <property type="molecule type" value="Genomic_DNA"/>
</dbReference>
<accession>A0A7V8SY76</accession>
<dbReference type="AlphaFoldDB" id="A0A7V8SY76"/>